<reference evidence="3 4" key="1">
    <citation type="submission" date="2020-09" db="EMBL/GenBank/DDBJ databases">
        <authorList>
            <person name="Ashkenazy H."/>
        </authorList>
    </citation>
    <scope>NUCLEOTIDE SEQUENCE [LARGE SCALE GENOMIC DNA]</scope>
    <source>
        <strain evidence="4">cv. Cdm-0</strain>
    </source>
</reference>
<proteinExistence type="predicted"/>
<dbReference type="EMBL" id="LR881467">
    <property type="protein sequence ID" value="CAD5318169.1"/>
    <property type="molecule type" value="Genomic_DNA"/>
</dbReference>
<dbReference type="Pfam" id="PF24577">
    <property type="entry name" value="RDR6_2nd"/>
    <property type="match status" value="1"/>
</dbReference>
<evidence type="ECO:0000259" key="2">
    <source>
        <dbReference type="Pfam" id="PF24577"/>
    </source>
</evidence>
<dbReference type="Pfam" id="PF24572">
    <property type="entry name" value="RBD_RDR6"/>
    <property type="match status" value="1"/>
</dbReference>
<dbReference type="InterPro" id="IPR057297">
    <property type="entry name" value="RDR6-like_2nd"/>
</dbReference>
<dbReference type="Proteomes" id="UP000516314">
    <property type="component" value="Chromosome 2"/>
</dbReference>
<organism evidence="3 4">
    <name type="scientific">Arabidopsis thaliana</name>
    <name type="common">Mouse-ear cress</name>
    <dbReference type="NCBI Taxonomy" id="3702"/>
    <lineage>
        <taxon>Eukaryota</taxon>
        <taxon>Viridiplantae</taxon>
        <taxon>Streptophyta</taxon>
        <taxon>Embryophyta</taxon>
        <taxon>Tracheophyta</taxon>
        <taxon>Spermatophyta</taxon>
        <taxon>Magnoliopsida</taxon>
        <taxon>eudicotyledons</taxon>
        <taxon>Gunneridae</taxon>
        <taxon>Pentapetalae</taxon>
        <taxon>rosids</taxon>
        <taxon>malvids</taxon>
        <taxon>Brassicales</taxon>
        <taxon>Brassicaceae</taxon>
        <taxon>Camelineae</taxon>
        <taxon>Arabidopsis</taxon>
    </lineage>
</organism>
<gene>
    <name evidence="3" type="ORF">AT9943_LOCUS6407</name>
</gene>
<feature type="domain" description="RNA-dependent RNA polymerase 6-like RNA-binding" evidence="1">
    <location>
        <begin position="12"/>
        <end position="108"/>
    </location>
</feature>
<dbReference type="InterPro" id="IPR057298">
    <property type="entry name" value="RDR6-like_RBD"/>
</dbReference>
<accession>A0A7G2E5H8</accession>
<sequence length="211" mass="23809">MESEGNMKNLVVSQVTIGGFGESTTAKELTDYLENEVGLLVWRCRLKTSWTPPGSYPNFEITDTSNIPKFDSYERVVPHAFVHCEARKSLMDAVEQSKLILGGQPLNSACGVDFLVDPFDNTCRFCFTKSTAFSLKDTMMHDLASSPRVWYRTADDDIYETSAVDLLDDNDPWIRTTDFTQSGAIRRCLGYRVFISPRYVFLHVLTCSRAG</sequence>
<feature type="domain" description="RNA-dependent RNA polymerase 6-like second" evidence="2">
    <location>
        <begin position="140"/>
        <end position="200"/>
    </location>
</feature>
<evidence type="ECO:0000313" key="3">
    <source>
        <dbReference type="EMBL" id="CAD5318169.1"/>
    </source>
</evidence>
<evidence type="ECO:0000313" key="4">
    <source>
        <dbReference type="Proteomes" id="UP000516314"/>
    </source>
</evidence>
<evidence type="ECO:0000259" key="1">
    <source>
        <dbReference type="Pfam" id="PF24572"/>
    </source>
</evidence>
<dbReference type="AlphaFoldDB" id="A0A7G2E5H8"/>
<name>A0A7G2E5H8_ARATH</name>
<protein>
    <submittedName>
        <fullName evidence="3">(thale cress) hypothetical protein</fullName>
    </submittedName>
</protein>